<evidence type="ECO:0000259" key="12">
    <source>
        <dbReference type="PROSITE" id="PS50089"/>
    </source>
</evidence>
<keyword evidence="10" id="KW-0175">Coiled coil</keyword>
<dbReference type="NCBIfam" id="TIGR00570">
    <property type="entry name" value="cdk7"/>
    <property type="match status" value="1"/>
</dbReference>
<evidence type="ECO:0000313" key="13">
    <source>
        <dbReference type="EMBL" id="RKU48408.1"/>
    </source>
</evidence>
<comment type="subcellular location">
    <subcellularLocation>
        <location evidence="1">Nucleus</location>
    </subcellularLocation>
</comment>
<accession>A0A420YKK5</accession>
<dbReference type="GO" id="GO:0006289">
    <property type="term" value="P:nucleotide-excision repair"/>
    <property type="evidence" value="ECO:0007669"/>
    <property type="project" value="InterPro"/>
</dbReference>
<evidence type="ECO:0000256" key="3">
    <source>
        <dbReference type="ARBA" id="ARBA00022723"/>
    </source>
</evidence>
<dbReference type="Pfam" id="PF17121">
    <property type="entry name" value="zf-C3HC4_5"/>
    <property type="match status" value="1"/>
</dbReference>
<dbReference type="PANTHER" id="PTHR12683:SF13">
    <property type="entry name" value="CDK-ACTIVATING KINASE ASSEMBLY FACTOR MAT1"/>
    <property type="match status" value="1"/>
</dbReference>
<dbReference type="InterPro" id="IPR013083">
    <property type="entry name" value="Znf_RING/FYVE/PHD"/>
</dbReference>
<evidence type="ECO:0000256" key="4">
    <source>
        <dbReference type="ARBA" id="ARBA00022771"/>
    </source>
</evidence>
<dbReference type="CDD" id="cd16573">
    <property type="entry name" value="RING-HC_TFB3-like"/>
    <property type="match status" value="1"/>
</dbReference>
<dbReference type="EMBL" id="QVQW01000005">
    <property type="protein sequence ID" value="RKU48408.1"/>
    <property type="molecule type" value="Genomic_DNA"/>
</dbReference>
<dbReference type="GO" id="GO:0005675">
    <property type="term" value="C:transcription factor TFIIH holo complex"/>
    <property type="evidence" value="ECO:0007669"/>
    <property type="project" value="InterPro"/>
</dbReference>
<proteinExistence type="predicted"/>
<dbReference type="InterPro" id="IPR015877">
    <property type="entry name" value="MAT1_centre"/>
</dbReference>
<keyword evidence="14" id="KW-1185">Reference proteome</keyword>
<dbReference type="Pfam" id="PF06391">
    <property type="entry name" value="MAT1"/>
    <property type="match status" value="1"/>
</dbReference>
<dbReference type="GO" id="GO:0008270">
    <property type="term" value="F:zinc ion binding"/>
    <property type="evidence" value="ECO:0007669"/>
    <property type="project" value="UniProtKB-KW"/>
</dbReference>
<feature type="coiled-coil region" evidence="10">
    <location>
        <begin position="136"/>
        <end position="208"/>
    </location>
</feature>
<dbReference type="PROSITE" id="PS00518">
    <property type="entry name" value="ZF_RING_1"/>
    <property type="match status" value="1"/>
</dbReference>
<organism evidence="13 14">
    <name type="scientific">Coniochaeta pulveracea</name>
    <dbReference type="NCBI Taxonomy" id="177199"/>
    <lineage>
        <taxon>Eukaryota</taxon>
        <taxon>Fungi</taxon>
        <taxon>Dikarya</taxon>
        <taxon>Ascomycota</taxon>
        <taxon>Pezizomycotina</taxon>
        <taxon>Sordariomycetes</taxon>
        <taxon>Sordariomycetidae</taxon>
        <taxon>Coniochaetales</taxon>
        <taxon>Coniochaetaceae</taxon>
        <taxon>Coniochaeta</taxon>
    </lineage>
</organism>
<dbReference type="GO" id="GO:0006357">
    <property type="term" value="P:regulation of transcription by RNA polymerase II"/>
    <property type="evidence" value="ECO:0007669"/>
    <property type="project" value="TreeGrafter"/>
</dbReference>
<keyword evidence="3" id="KW-0479">Metal-binding</keyword>
<name>A0A420YKK5_9PEZI</name>
<feature type="region of interest" description="Disordered" evidence="11">
    <location>
        <begin position="221"/>
        <end position="275"/>
    </location>
</feature>
<evidence type="ECO:0000256" key="10">
    <source>
        <dbReference type="SAM" id="Coils"/>
    </source>
</evidence>
<evidence type="ECO:0000256" key="5">
    <source>
        <dbReference type="ARBA" id="ARBA00022833"/>
    </source>
</evidence>
<dbReference type="InterPro" id="IPR001841">
    <property type="entry name" value="Znf_RING"/>
</dbReference>
<dbReference type="PANTHER" id="PTHR12683">
    <property type="entry name" value="CDK-ACTIVATING KINASE ASSEMBLY FACTOR MAT1"/>
    <property type="match status" value="1"/>
</dbReference>
<evidence type="ECO:0000256" key="9">
    <source>
        <dbReference type="PROSITE-ProRule" id="PRU00175"/>
    </source>
</evidence>
<comment type="caution">
    <text evidence="13">The sequence shown here is derived from an EMBL/GenBank/DDBJ whole genome shotgun (WGS) entry which is preliminary data.</text>
</comment>
<evidence type="ECO:0000256" key="7">
    <source>
        <dbReference type="ARBA" id="ARBA00029873"/>
    </source>
</evidence>
<evidence type="ECO:0000256" key="8">
    <source>
        <dbReference type="ARBA" id="ARBA00033277"/>
    </source>
</evidence>
<sequence length="387" mass="43577">MPPKATLAPGHVPPGDSNDMCPVCRTNRYFNKDLRFLINPDCYHPMCSNCVDRIFTDAPAQCPYAGCHKTLRKKGFRQPFFDDLSIEREWDIRKRVASVFNKTQDDFETLRDYNEYLNQVEDLTFDLVFSPDEKRRAKAERTLKEYEEDHKAEIEMSRLAGKAADEATKKRIAAEQAAARERRREAALQAEEERIRRLQEREEALDELAAAPEGLAGKVMLKRREKKPMPNPDRDIPMRDNTSSAVPSDDANTSSAKPFFAGLKQKPKPAKAEGPYDVFAGGDFVPDRYKLQKQVPKPPYKKDVARDPHYTTGGYDVRDYYVQAMYEAFAGLGVFVDDEKEMSGRLGLDSAEVASMAAGLAAAETTASGFGFGEMGLGQTKNVINYL</sequence>
<keyword evidence="5" id="KW-0862">Zinc</keyword>
<dbReference type="OrthoDB" id="5963at2759"/>
<protein>
    <recommendedName>
        <fullName evidence="2">RNA polymerase II transcription factor B subunit 3</fullName>
    </recommendedName>
    <alternativeName>
        <fullName evidence="8">RNA polymerase II transcription factor B 38 kDa subunit</fullName>
    </alternativeName>
    <alternativeName>
        <fullName evidence="7">RNA polymerase II transcription factor B p38 subunit</fullName>
    </alternativeName>
</protein>
<evidence type="ECO:0000256" key="2">
    <source>
        <dbReference type="ARBA" id="ARBA00022257"/>
    </source>
</evidence>
<gene>
    <name evidence="13" type="primary">TFB3</name>
    <name evidence="13" type="ORF">DL546_009497</name>
</gene>
<dbReference type="Gene3D" id="3.30.40.10">
    <property type="entry name" value="Zinc/RING finger domain, C3HC4 (zinc finger)"/>
    <property type="match status" value="1"/>
</dbReference>
<evidence type="ECO:0000256" key="1">
    <source>
        <dbReference type="ARBA" id="ARBA00004123"/>
    </source>
</evidence>
<dbReference type="InterPro" id="IPR004575">
    <property type="entry name" value="MAT1/Tfb3"/>
</dbReference>
<keyword evidence="4 9" id="KW-0863">Zinc-finger</keyword>
<dbReference type="Proteomes" id="UP000275385">
    <property type="component" value="Unassembled WGS sequence"/>
</dbReference>
<dbReference type="SUPFAM" id="SSF57850">
    <property type="entry name" value="RING/U-box"/>
    <property type="match status" value="1"/>
</dbReference>
<dbReference type="STRING" id="177199.A0A420YKK5"/>
<keyword evidence="6" id="KW-0539">Nucleus</keyword>
<evidence type="ECO:0000256" key="11">
    <source>
        <dbReference type="SAM" id="MobiDB-lite"/>
    </source>
</evidence>
<dbReference type="AlphaFoldDB" id="A0A420YKK5"/>
<evidence type="ECO:0000256" key="6">
    <source>
        <dbReference type="ARBA" id="ARBA00023242"/>
    </source>
</evidence>
<reference evidence="13 14" key="1">
    <citation type="submission" date="2018-08" db="EMBL/GenBank/DDBJ databases">
        <title>Draft genome of the lignicolous fungus Coniochaeta pulveracea.</title>
        <authorList>
            <person name="Borstlap C.J."/>
            <person name="De Witt R.N."/>
            <person name="Botha A."/>
            <person name="Volschenk H."/>
        </authorList>
    </citation>
    <scope>NUCLEOTIDE SEQUENCE [LARGE SCALE GENOMIC DNA]</scope>
    <source>
        <strain evidence="13 14">CAB683</strain>
    </source>
</reference>
<evidence type="ECO:0000313" key="14">
    <source>
        <dbReference type="Proteomes" id="UP000275385"/>
    </source>
</evidence>
<dbReference type="PROSITE" id="PS50089">
    <property type="entry name" value="ZF_RING_2"/>
    <property type="match status" value="1"/>
</dbReference>
<dbReference type="InterPro" id="IPR017907">
    <property type="entry name" value="Znf_RING_CS"/>
</dbReference>
<dbReference type="GO" id="GO:0061575">
    <property type="term" value="F:cyclin-dependent protein serine/threonine kinase activator activity"/>
    <property type="evidence" value="ECO:0007669"/>
    <property type="project" value="InterPro"/>
</dbReference>
<feature type="domain" description="RING-type" evidence="12">
    <location>
        <begin position="21"/>
        <end position="63"/>
    </location>
</feature>
<feature type="compositionally biased region" description="Polar residues" evidence="11">
    <location>
        <begin position="240"/>
        <end position="256"/>
    </location>
</feature>